<dbReference type="AlphaFoldDB" id="A0A2P2PL71"/>
<reference evidence="1" key="1">
    <citation type="submission" date="2018-02" db="EMBL/GenBank/DDBJ databases">
        <title>Rhizophora mucronata_Transcriptome.</title>
        <authorList>
            <person name="Meera S.P."/>
            <person name="Sreeshan A."/>
            <person name="Augustine A."/>
        </authorList>
    </citation>
    <scope>NUCLEOTIDE SEQUENCE</scope>
    <source>
        <tissue evidence="1">Leaf</tissue>
    </source>
</reference>
<name>A0A2P2PL71_RHIMU</name>
<evidence type="ECO:0000313" key="1">
    <source>
        <dbReference type="EMBL" id="MBX55500.1"/>
    </source>
</evidence>
<proteinExistence type="predicted"/>
<protein>
    <submittedName>
        <fullName evidence="1">Uncharacterized protein</fullName>
    </submittedName>
</protein>
<accession>A0A2P2PL71</accession>
<sequence length="48" mass="5317">MPIKICEIVSSQDQNSTRCIPTTRSQLKGQRNPDTRICSLGITSTQIP</sequence>
<dbReference type="EMBL" id="GGEC01075016">
    <property type="protein sequence ID" value="MBX55500.1"/>
    <property type="molecule type" value="Transcribed_RNA"/>
</dbReference>
<organism evidence="1">
    <name type="scientific">Rhizophora mucronata</name>
    <name type="common">Asiatic mangrove</name>
    <dbReference type="NCBI Taxonomy" id="61149"/>
    <lineage>
        <taxon>Eukaryota</taxon>
        <taxon>Viridiplantae</taxon>
        <taxon>Streptophyta</taxon>
        <taxon>Embryophyta</taxon>
        <taxon>Tracheophyta</taxon>
        <taxon>Spermatophyta</taxon>
        <taxon>Magnoliopsida</taxon>
        <taxon>eudicotyledons</taxon>
        <taxon>Gunneridae</taxon>
        <taxon>Pentapetalae</taxon>
        <taxon>rosids</taxon>
        <taxon>fabids</taxon>
        <taxon>Malpighiales</taxon>
        <taxon>Rhizophoraceae</taxon>
        <taxon>Rhizophora</taxon>
    </lineage>
</organism>